<protein>
    <submittedName>
        <fullName evidence="6">LRR receptor-like serine/threonine-protein kinase</fullName>
    </submittedName>
</protein>
<dbReference type="GO" id="GO:0016301">
    <property type="term" value="F:kinase activity"/>
    <property type="evidence" value="ECO:0007669"/>
    <property type="project" value="UniProtKB-KW"/>
</dbReference>
<comment type="subcellular location">
    <subcellularLocation>
        <location evidence="1">Cell envelope</location>
    </subcellularLocation>
</comment>
<organism evidence="6">
    <name type="scientific">Sesamum radiatum</name>
    <name type="common">Black benniseed</name>
    <dbReference type="NCBI Taxonomy" id="300843"/>
    <lineage>
        <taxon>Eukaryota</taxon>
        <taxon>Viridiplantae</taxon>
        <taxon>Streptophyta</taxon>
        <taxon>Embryophyta</taxon>
        <taxon>Tracheophyta</taxon>
        <taxon>Spermatophyta</taxon>
        <taxon>Magnoliopsida</taxon>
        <taxon>eudicotyledons</taxon>
        <taxon>Gunneridae</taxon>
        <taxon>Pentapetalae</taxon>
        <taxon>asterids</taxon>
        <taxon>lamiids</taxon>
        <taxon>Lamiales</taxon>
        <taxon>Pedaliaceae</taxon>
        <taxon>Sesamum</taxon>
    </lineage>
</organism>
<dbReference type="InterPro" id="IPR001611">
    <property type="entry name" value="Leu-rich_rpt"/>
</dbReference>
<dbReference type="FunFam" id="3.80.10.10:FF:000561">
    <property type="entry name" value="Probable LRR receptor-like serine/threonine-protein kinase At2g16250"/>
    <property type="match status" value="1"/>
</dbReference>
<keyword evidence="6" id="KW-0675">Receptor</keyword>
<evidence type="ECO:0000256" key="1">
    <source>
        <dbReference type="ARBA" id="ARBA00004196"/>
    </source>
</evidence>
<comment type="caution">
    <text evidence="6">The sequence shown here is derived from an EMBL/GenBank/DDBJ whole genome shotgun (WGS) entry which is preliminary data.</text>
</comment>
<evidence type="ECO:0000256" key="4">
    <source>
        <dbReference type="ARBA" id="ARBA00038043"/>
    </source>
</evidence>
<dbReference type="Pfam" id="PF13855">
    <property type="entry name" value="LRR_8"/>
    <property type="match status" value="1"/>
</dbReference>
<accession>A0AAW2U9M2</accession>
<dbReference type="EMBL" id="JACGWJ010000006">
    <property type="protein sequence ID" value="KAL0412486.1"/>
    <property type="molecule type" value="Genomic_DNA"/>
</dbReference>
<evidence type="ECO:0000259" key="5">
    <source>
        <dbReference type="Pfam" id="PF08263"/>
    </source>
</evidence>
<keyword evidence="6" id="KW-0808">Transferase</keyword>
<dbReference type="Pfam" id="PF00560">
    <property type="entry name" value="LRR_1"/>
    <property type="match status" value="1"/>
</dbReference>
<gene>
    <name evidence="6" type="ORF">Sradi_1450300</name>
</gene>
<name>A0AAW2U9M2_SESRA</name>
<dbReference type="Gene3D" id="3.80.10.10">
    <property type="entry name" value="Ribonuclease Inhibitor"/>
    <property type="match status" value="1"/>
</dbReference>
<dbReference type="InterPro" id="IPR051848">
    <property type="entry name" value="PGIP"/>
</dbReference>
<dbReference type="Pfam" id="PF08263">
    <property type="entry name" value="LRRNT_2"/>
    <property type="match status" value="1"/>
</dbReference>
<sequence>MVDQWSRVVFICLPLFFFLFGHTFEQQFLVSRQERLALLQLRSSLGLRAKEWPIKSDPCTSWAGIQCSNGRVTGINISGFRRTRRGSQNPQFSVDALQNLTLLSSFNASHFILPGSIPDWLGLQLASLQVLDLRSCLINGAIPFTLGNLSSLVELHLSNNNLTGVVPSSLGRLFGLLVLDLSQNLLTGSIPATFAALGNLTLLDVFEFLSGVIPLELGLLGCGS</sequence>
<keyword evidence="6" id="KW-0418">Kinase</keyword>
<reference evidence="6" key="1">
    <citation type="submission" date="2020-06" db="EMBL/GenBank/DDBJ databases">
        <authorList>
            <person name="Li T."/>
            <person name="Hu X."/>
            <person name="Zhang T."/>
            <person name="Song X."/>
            <person name="Zhang H."/>
            <person name="Dai N."/>
            <person name="Sheng W."/>
            <person name="Hou X."/>
            <person name="Wei L."/>
        </authorList>
    </citation>
    <scope>NUCLEOTIDE SEQUENCE</scope>
    <source>
        <strain evidence="6">G02</strain>
        <tissue evidence="6">Leaf</tissue>
    </source>
</reference>
<keyword evidence="2" id="KW-0433">Leucine-rich repeat</keyword>
<evidence type="ECO:0000256" key="3">
    <source>
        <dbReference type="ARBA" id="ARBA00022737"/>
    </source>
</evidence>
<dbReference type="AlphaFoldDB" id="A0AAW2U9M2"/>
<evidence type="ECO:0000256" key="2">
    <source>
        <dbReference type="ARBA" id="ARBA00022614"/>
    </source>
</evidence>
<dbReference type="SUPFAM" id="SSF52058">
    <property type="entry name" value="L domain-like"/>
    <property type="match status" value="1"/>
</dbReference>
<dbReference type="PANTHER" id="PTHR48059">
    <property type="entry name" value="POLYGALACTURONASE INHIBITOR 1"/>
    <property type="match status" value="1"/>
</dbReference>
<dbReference type="PANTHER" id="PTHR48059:SF30">
    <property type="entry name" value="OS06G0587000 PROTEIN"/>
    <property type="match status" value="1"/>
</dbReference>
<keyword evidence="3" id="KW-0677">Repeat</keyword>
<reference evidence="6" key="2">
    <citation type="journal article" date="2024" name="Plant">
        <title>Genomic evolution and insights into agronomic trait innovations of Sesamum species.</title>
        <authorList>
            <person name="Miao H."/>
            <person name="Wang L."/>
            <person name="Qu L."/>
            <person name="Liu H."/>
            <person name="Sun Y."/>
            <person name="Le M."/>
            <person name="Wang Q."/>
            <person name="Wei S."/>
            <person name="Zheng Y."/>
            <person name="Lin W."/>
            <person name="Duan Y."/>
            <person name="Cao H."/>
            <person name="Xiong S."/>
            <person name="Wang X."/>
            <person name="Wei L."/>
            <person name="Li C."/>
            <person name="Ma Q."/>
            <person name="Ju M."/>
            <person name="Zhao R."/>
            <person name="Li G."/>
            <person name="Mu C."/>
            <person name="Tian Q."/>
            <person name="Mei H."/>
            <person name="Zhang T."/>
            <person name="Gao T."/>
            <person name="Zhang H."/>
        </authorList>
    </citation>
    <scope>NUCLEOTIDE SEQUENCE</scope>
    <source>
        <strain evidence="6">G02</strain>
    </source>
</reference>
<dbReference type="InterPro" id="IPR032675">
    <property type="entry name" value="LRR_dom_sf"/>
</dbReference>
<dbReference type="InterPro" id="IPR013210">
    <property type="entry name" value="LRR_N_plant-typ"/>
</dbReference>
<comment type="similarity">
    <text evidence="4">Belongs to the polygalacturonase-inhibiting protein family.</text>
</comment>
<evidence type="ECO:0000313" key="6">
    <source>
        <dbReference type="EMBL" id="KAL0412486.1"/>
    </source>
</evidence>
<proteinExistence type="inferred from homology"/>
<feature type="domain" description="Leucine-rich repeat-containing N-terminal plant-type" evidence="5">
    <location>
        <begin position="33"/>
        <end position="68"/>
    </location>
</feature>